<name>A0ABY5SPC2_9MICO</name>
<evidence type="ECO:0000313" key="2">
    <source>
        <dbReference type="EMBL" id="UVI36422.1"/>
    </source>
</evidence>
<dbReference type="EMBL" id="CP093443">
    <property type="protein sequence ID" value="UVI36422.1"/>
    <property type="molecule type" value="Genomic_DNA"/>
</dbReference>
<keyword evidence="3" id="KW-1185">Reference proteome</keyword>
<dbReference type="SUPFAM" id="SSF53098">
    <property type="entry name" value="Ribonuclease H-like"/>
    <property type="match status" value="1"/>
</dbReference>
<gene>
    <name evidence="2" type="ORF">L1F31_01785</name>
</gene>
<evidence type="ECO:0000259" key="1">
    <source>
        <dbReference type="Pfam" id="PF13683"/>
    </source>
</evidence>
<reference evidence="2" key="1">
    <citation type="submission" date="2022-03" db="EMBL/GenBank/DDBJ databases">
        <title>Brevibacterium spongiae sp. nov., isolated from marine sponge.</title>
        <authorList>
            <person name="Li Z."/>
            <person name="Zhang M."/>
        </authorList>
    </citation>
    <scope>NUCLEOTIDE SEQUENCE</scope>
    <source>
        <strain evidence="2">WHS-Z9</strain>
    </source>
</reference>
<dbReference type="Proteomes" id="UP001064879">
    <property type="component" value="Chromosome"/>
</dbReference>
<dbReference type="Pfam" id="PF13683">
    <property type="entry name" value="rve_3"/>
    <property type="match status" value="1"/>
</dbReference>
<feature type="domain" description="Integrase catalytic" evidence="1">
    <location>
        <begin position="8"/>
        <end position="39"/>
    </location>
</feature>
<proteinExistence type="predicted"/>
<accession>A0ABY5SPC2</accession>
<organism evidence="2 3">
    <name type="scientific">Brevibacterium spongiae</name>
    <dbReference type="NCBI Taxonomy" id="2909672"/>
    <lineage>
        <taxon>Bacteria</taxon>
        <taxon>Bacillati</taxon>
        <taxon>Actinomycetota</taxon>
        <taxon>Actinomycetes</taxon>
        <taxon>Micrococcales</taxon>
        <taxon>Brevibacteriaceae</taxon>
        <taxon>Brevibacterium</taxon>
    </lineage>
</organism>
<protein>
    <submittedName>
        <fullName evidence="2">Integrase core domain-containing protein</fullName>
    </submittedName>
</protein>
<dbReference type="InterPro" id="IPR012337">
    <property type="entry name" value="RNaseH-like_sf"/>
</dbReference>
<dbReference type="InterPro" id="IPR001584">
    <property type="entry name" value="Integrase_cat-core"/>
</dbReference>
<sequence length="57" mass="6436">MIHLDGPWAGRDDVEAATADWVHWFNTERLHSMLDYQTPAEIEAAHFAENQTIANAA</sequence>
<evidence type="ECO:0000313" key="3">
    <source>
        <dbReference type="Proteomes" id="UP001064879"/>
    </source>
</evidence>